<keyword evidence="2" id="KW-1185">Reference proteome</keyword>
<dbReference type="SUPFAM" id="SSF53901">
    <property type="entry name" value="Thiolase-like"/>
    <property type="match status" value="1"/>
</dbReference>
<name>A0ABU9XBB2_9GAMM</name>
<comment type="caution">
    <text evidence="1">The sequence shown here is derived from an EMBL/GenBank/DDBJ whole genome shotgun (WGS) entry which is preliminary data.</text>
</comment>
<accession>A0ABU9XBB2</accession>
<organism evidence="1 2">
    <name type="scientific">Psychrobacter saeujeotis</name>
    <dbReference type="NCBI Taxonomy" id="3143436"/>
    <lineage>
        <taxon>Bacteria</taxon>
        <taxon>Pseudomonadati</taxon>
        <taxon>Pseudomonadota</taxon>
        <taxon>Gammaproteobacteria</taxon>
        <taxon>Moraxellales</taxon>
        <taxon>Moraxellaceae</taxon>
        <taxon>Psychrobacter</taxon>
    </lineage>
</organism>
<dbReference type="PANTHER" id="PTHR43365">
    <property type="entry name" value="BLR7806 PROTEIN"/>
    <property type="match status" value="1"/>
</dbReference>
<reference evidence="1 2" key="1">
    <citation type="submission" date="2024-05" db="EMBL/GenBank/DDBJ databases">
        <authorList>
            <person name="Kim H.-Y."/>
            <person name="Kim E."/>
            <person name="Cai Y."/>
            <person name="Yang S.-M."/>
            <person name="Lee W."/>
        </authorList>
    </citation>
    <scope>NUCLEOTIDE SEQUENCE [LARGE SCALE GENOMIC DNA]</scope>
    <source>
        <strain evidence="1 2">FBL11</strain>
    </source>
</reference>
<dbReference type="GO" id="GO:0003985">
    <property type="term" value="F:acetyl-CoA C-acetyltransferase activity"/>
    <property type="evidence" value="ECO:0007669"/>
    <property type="project" value="UniProtKB-EC"/>
</dbReference>
<keyword evidence="1" id="KW-0012">Acyltransferase</keyword>
<dbReference type="PANTHER" id="PTHR43365:SF1">
    <property type="entry name" value="ACETYL-COA C-ACYLTRANSFERASE"/>
    <property type="match status" value="1"/>
</dbReference>
<dbReference type="InterPro" id="IPR016039">
    <property type="entry name" value="Thiolase-like"/>
</dbReference>
<keyword evidence="1" id="KW-0808">Transferase</keyword>
<proteinExistence type="predicted"/>
<feature type="non-terminal residue" evidence="1">
    <location>
        <position position="85"/>
    </location>
</feature>
<dbReference type="Proteomes" id="UP001461960">
    <property type="component" value="Unassembled WGS sequence"/>
</dbReference>
<sequence length="85" mass="8744">LGFDRDLGVKYTSIESINHGHHAGNSSGIVDGAALSLLGSEAEGKKAGLRARAKVIMASVIGSEPSIMLNGRTPACQKPLKKAGM</sequence>
<gene>
    <name evidence="1" type="ORF">AAIR29_13855</name>
</gene>
<evidence type="ECO:0000313" key="2">
    <source>
        <dbReference type="Proteomes" id="UP001461960"/>
    </source>
</evidence>
<dbReference type="EC" id="2.3.1.9" evidence="1"/>
<evidence type="ECO:0000313" key="1">
    <source>
        <dbReference type="EMBL" id="MEN2752707.1"/>
    </source>
</evidence>
<dbReference type="Gene3D" id="3.40.47.10">
    <property type="match status" value="2"/>
</dbReference>
<protein>
    <submittedName>
        <fullName evidence="1">Acetyl-CoA C-acyltransferase</fullName>
        <ecNumber evidence="1">2.3.1.9</ecNumber>
    </submittedName>
</protein>
<dbReference type="EMBL" id="JBDGHN010000075">
    <property type="protein sequence ID" value="MEN2752707.1"/>
    <property type="molecule type" value="Genomic_DNA"/>
</dbReference>
<feature type="non-terminal residue" evidence="1">
    <location>
        <position position="1"/>
    </location>
</feature>